<sequence length="282" mass="32871">MTEPIMPKINDEFESLEAFKNVAKSATKYRGFAFSKKDSNLTRCNGKSPFVVLQCTKGGEWYNSAVNKTIDGGIILSKNIINECACIRLALNEGYNNDSTQILLRLFKEDQALRNASDKVFPETDKMLCVWHLLEQNLKVNCRKLFKTDNDYEAFKKEQSNTPLNQIFNTSQLSNSKQFEINILKFMNEYFSAYIDVKGDSNCSFCAIVISIRKPEDYWLEVRKLIYKELCTRKSYYIQLFLKKEKEYDKILFIVQWKAGSCSKDHWMSMLSFEYVIANTFQ</sequence>
<dbReference type="AlphaFoldDB" id="A0A9N9P0F7"/>
<organism evidence="1 2">
    <name type="scientific">Dentiscutata erythropus</name>
    <dbReference type="NCBI Taxonomy" id="1348616"/>
    <lineage>
        <taxon>Eukaryota</taxon>
        <taxon>Fungi</taxon>
        <taxon>Fungi incertae sedis</taxon>
        <taxon>Mucoromycota</taxon>
        <taxon>Glomeromycotina</taxon>
        <taxon>Glomeromycetes</taxon>
        <taxon>Diversisporales</taxon>
        <taxon>Gigasporaceae</taxon>
        <taxon>Dentiscutata</taxon>
    </lineage>
</organism>
<comment type="caution">
    <text evidence="1">The sequence shown here is derived from an EMBL/GenBank/DDBJ whole genome shotgun (WGS) entry which is preliminary data.</text>
</comment>
<evidence type="ECO:0000313" key="2">
    <source>
        <dbReference type="Proteomes" id="UP000789405"/>
    </source>
</evidence>
<evidence type="ECO:0000313" key="1">
    <source>
        <dbReference type="EMBL" id="CAG8776734.1"/>
    </source>
</evidence>
<proteinExistence type="predicted"/>
<keyword evidence="2" id="KW-1185">Reference proteome</keyword>
<dbReference type="Proteomes" id="UP000789405">
    <property type="component" value="Unassembled WGS sequence"/>
</dbReference>
<dbReference type="EMBL" id="CAJVPY010020714">
    <property type="protein sequence ID" value="CAG8776734.1"/>
    <property type="molecule type" value="Genomic_DNA"/>
</dbReference>
<accession>A0A9N9P0F7</accession>
<gene>
    <name evidence="1" type="ORF">DERYTH_LOCUS19226</name>
</gene>
<dbReference type="OrthoDB" id="2486147at2759"/>
<name>A0A9N9P0F7_9GLOM</name>
<protein>
    <submittedName>
        <fullName evidence="1">21271_t:CDS:1</fullName>
    </submittedName>
</protein>
<reference evidence="1" key="1">
    <citation type="submission" date="2021-06" db="EMBL/GenBank/DDBJ databases">
        <authorList>
            <person name="Kallberg Y."/>
            <person name="Tangrot J."/>
            <person name="Rosling A."/>
        </authorList>
    </citation>
    <scope>NUCLEOTIDE SEQUENCE</scope>
    <source>
        <strain evidence="1">MA453B</strain>
    </source>
</reference>